<accession>A0A8H4R6N8</accession>
<dbReference type="OrthoDB" id="3510203at2759"/>
<name>A0A8H4R6N8_9HELO</name>
<evidence type="ECO:0000313" key="3">
    <source>
        <dbReference type="EMBL" id="KAF4622702.1"/>
    </source>
</evidence>
<dbReference type="InterPro" id="IPR046539">
    <property type="entry name" value="DUF6604"/>
</dbReference>
<dbReference type="PANTHER" id="PTHR38795">
    <property type="entry name" value="DUF6604 DOMAIN-CONTAINING PROTEIN"/>
    <property type="match status" value="1"/>
</dbReference>
<feature type="domain" description="DUF6604" evidence="2">
    <location>
        <begin position="7"/>
        <end position="64"/>
    </location>
</feature>
<gene>
    <name evidence="3" type="ORF">G7Y89_g14325</name>
</gene>
<organism evidence="3 4">
    <name type="scientific">Cudoniella acicularis</name>
    <dbReference type="NCBI Taxonomy" id="354080"/>
    <lineage>
        <taxon>Eukaryota</taxon>
        <taxon>Fungi</taxon>
        <taxon>Dikarya</taxon>
        <taxon>Ascomycota</taxon>
        <taxon>Pezizomycotina</taxon>
        <taxon>Leotiomycetes</taxon>
        <taxon>Helotiales</taxon>
        <taxon>Tricladiaceae</taxon>
        <taxon>Cudoniella</taxon>
    </lineage>
</organism>
<reference evidence="3 4" key="1">
    <citation type="submission" date="2020-03" db="EMBL/GenBank/DDBJ databases">
        <title>Draft Genome Sequence of Cudoniella acicularis.</title>
        <authorList>
            <person name="Buettner E."/>
            <person name="Kellner H."/>
        </authorList>
    </citation>
    <scope>NUCLEOTIDE SEQUENCE [LARGE SCALE GENOMIC DNA]</scope>
    <source>
        <strain evidence="3 4">DSM 108380</strain>
    </source>
</reference>
<feature type="region of interest" description="Disordered" evidence="1">
    <location>
        <begin position="198"/>
        <end position="220"/>
    </location>
</feature>
<evidence type="ECO:0000259" key="2">
    <source>
        <dbReference type="Pfam" id="PF20253"/>
    </source>
</evidence>
<evidence type="ECO:0000313" key="4">
    <source>
        <dbReference type="Proteomes" id="UP000566819"/>
    </source>
</evidence>
<evidence type="ECO:0000256" key="1">
    <source>
        <dbReference type="SAM" id="MobiDB-lite"/>
    </source>
</evidence>
<dbReference type="PANTHER" id="PTHR38795:SF1">
    <property type="entry name" value="DUF6604 DOMAIN-CONTAINING PROTEIN"/>
    <property type="match status" value="1"/>
</dbReference>
<keyword evidence="4" id="KW-1185">Reference proteome</keyword>
<dbReference type="EMBL" id="JAAMPI010001860">
    <property type="protein sequence ID" value="KAF4622702.1"/>
    <property type="molecule type" value="Genomic_DNA"/>
</dbReference>
<dbReference type="Pfam" id="PF20253">
    <property type="entry name" value="DUF6604"/>
    <property type="match status" value="1"/>
</dbReference>
<sequence length="220" mass="25687">MYQLEEIDFDYEFIIYCFFEDFNTIREFLQERWCDYQEGLLGLGAVTVVTNTAFELFQRAETDLLLKLPKKMGVDDLKILIFRLDDYEKISWQLLFEVGLDHVNYATMFATMKENETKCILSIDPFGDQLEWVCLPVLWHPQDFLDQTPIQIRAHSSMSSSWHRHEKENPEDDIRDCGSGMAAFYTNFASKCVSNLSQDNPNQPLTKTPLAQQRTKSPVD</sequence>
<dbReference type="Proteomes" id="UP000566819">
    <property type="component" value="Unassembled WGS sequence"/>
</dbReference>
<protein>
    <recommendedName>
        <fullName evidence="2">DUF6604 domain-containing protein</fullName>
    </recommendedName>
</protein>
<dbReference type="AlphaFoldDB" id="A0A8H4R6N8"/>
<proteinExistence type="predicted"/>
<comment type="caution">
    <text evidence="3">The sequence shown here is derived from an EMBL/GenBank/DDBJ whole genome shotgun (WGS) entry which is preliminary data.</text>
</comment>